<dbReference type="PANTHER" id="PTHR47151:SF3">
    <property type="entry name" value="LEUCINE-SPECIFIC-BINDING PROTEIN"/>
    <property type="match status" value="1"/>
</dbReference>
<keyword evidence="2" id="KW-0813">Transport</keyword>
<dbReference type="AlphaFoldDB" id="A0A371XHL0"/>
<gene>
    <name evidence="7" type="ORF">DY251_03545</name>
</gene>
<keyword evidence="4" id="KW-0029">Amino-acid transport</keyword>
<evidence type="ECO:0000256" key="4">
    <source>
        <dbReference type="ARBA" id="ARBA00022970"/>
    </source>
</evidence>
<dbReference type="SUPFAM" id="SSF53822">
    <property type="entry name" value="Periplasmic binding protein-like I"/>
    <property type="match status" value="1"/>
</dbReference>
<dbReference type="InterPro" id="IPR028082">
    <property type="entry name" value="Peripla_BP_I"/>
</dbReference>
<reference evidence="8" key="1">
    <citation type="submission" date="2018-08" db="EMBL/GenBank/DDBJ databases">
        <authorList>
            <person name="Im W.T."/>
        </authorList>
    </citation>
    <scope>NUCLEOTIDE SEQUENCE [LARGE SCALE GENOMIC DNA]</scope>
    <source>
        <strain evidence="8">LA-28</strain>
    </source>
</reference>
<dbReference type="CDD" id="cd06342">
    <property type="entry name" value="PBP1_ABC_LIVBP-like"/>
    <property type="match status" value="1"/>
</dbReference>
<keyword evidence="8" id="KW-1185">Reference proteome</keyword>
<evidence type="ECO:0000256" key="1">
    <source>
        <dbReference type="ARBA" id="ARBA00010062"/>
    </source>
</evidence>
<dbReference type="Gene3D" id="3.40.50.2300">
    <property type="match status" value="2"/>
</dbReference>
<feature type="chain" id="PRO_5017042650" evidence="5">
    <location>
        <begin position="24"/>
        <end position="375"/>
    </location>
</feature>
<keyword evidence="3 5" id="KW-0732">Signal</keyword>
<evidence type="ECO:0000256" key="2">
    <source>
        <dbReference type="ARBA" id="ARBA00022448"/>
    </source>
</evidence>
<name>A0A371XHL0_9HYPH</name>
<dbReference type="PANTHER" id="PTHR47151">
    <property type="entry name" value="LEU/ILE/VAL-BINDING ABC TRANSPORTER SUBUNIT"/>
    <property type="match status" value="1"/>
</dbReference>
<evidence type="ECO:0000256" key="3">
    <source>
        <dbReference type="ARBA" id="ARBA00022729"/>
    </source>
</evidence>
<dbReference type="InterPro" id="IPR000709">
    <property type="entry name" value="Leu_Ile_Val-bd"/>
</dbReference>
<evidence type="ECO:0000313" key="8">
    <source>
        <dbReference type="Proteomes" id="UP000262379"/>
    </source>
</evidence>
<organism evidence="7 8">
    <name type="scientific">Mesorhizobium denitrificans</name>
    <dbReference type="NCBI Taxonomy" id="2294114"/>
    <lineage>
        <taxon>Bacteria</taxon>
        <taxon>Pseudomonadati</taxon>
        <taxon>Pseudomonadota</taxon>
        <taxon>Alphaproteobacteria</taxon>
        <taxon>Hyphomicrobiales</taxon>
        <taxon>Phyllobacteriaceae</taxon>
        <taxon>Mesorhizobium</taxon>
    </lineage>
</organism>
<dbReference type="PRINTS" id="PR00337">
    <property type="entry name" value="LEUILEVALBP"/>
</dbReference>
<feature type="signal peptide" evidence="5">
    <location>
        <begin position="1"/>
        <end position="23"/>
    </location>
</feature>
<evidence type="ECO:0000313" key="7">
    <source>
        <dbReference type="EMBL" id="RFC68725.1"/>
    </source>
</evidence>
<protein>
    <submittedName>
        <fullName evidence="7">Branched-chain amino acid ABC transporter substrate-binding protein</fullName>
    </submittedName>
</protein>
<accession>A0A371XHL0</accession>
<evidence type="ECO:0000256" key="5">
    <source>
        <dbReference type="SAM" id="SignalP"/>
    </source>
</evidence>
<comment type="similarity">
    <text evidence="1">Belongs to the leucine-binding protein family.</text>
</comment>
<sequence>MILKRLTQAALLSLALGIPAAMAAEDISIAVATPVTGPLANIGDQYKRGAEAAAAEINAKGGVLGGRQIKIVMEDDACDPKQAVSVANRVIAEGIKFVDGHTCSGATIPASAVYAEGGVLMMTASASSPVLTDEAAKNGWPTIMRLYTRDDAQGLFIGPWIAEKYKDKPVAILHDKSAYGQGIAEKVKESINAHGMKEVLFEGINAGEKDYSAVVTKLKELNPALVYFGGYHPEAGLMLRQAADAGFKLTLMMPDSIASPEFWQISGPAGEGTMFVFPADPQARPEAKAAVEKFKEQGYAPEGFTLFSYAVIQAIAQGIERAGSDDPTAVAEALKNGQPVETVVGSVVFDEKGDMKDPKYDINLWSNGKYAPIKQ</sequence>
<dbReference type="EMBL" id="QURN01000003">
    <property type="protein sequence ID" value="RFC68725.1"/>
    <property type="molecule type" value="Genomic_DNA"/>
</dbReference>
<dbReference type="InterPro" id="IPR028081">
    <property type="entry name" value="Leu-bd"/>
</dbReference>
<dbReference type="GO" id="GO:0006865">
    <property type="term" value="P:amino acid transport"/>
    <property type="evidence" value="ECO:0007669"/>
    <property type="project" value="UniProtKB-KW"/>
</dbReference>
<dbReference type="Pfam" id="PF13458">
    <property type="entry name" value="Peripla_BP_6"/>
    <property type="match status" value="1"/>
</dbReference>
<evidence type="ECO:0000259" key="6">
    <source>
        <dbReference type="Pfam" id="PF13458"/>
    </source>
</evidence>
<dbReference type="Proteomes" id="UP000262379">
    <property type="component" value="Unassembled WGS sequence"/>
</dbReference>
<feature type="domain" description="Leucine-binding protein" evidence="6">
    <location>
        <begin position="27"/>
        <end position="352"/>
    </location>
</feature>
<proteinExistence type="inferred from homology"/>
<comment type="caution">
    <text evidence="7">The sequence shown here is derived from an EMBL/GenBank/DDBJ whole genome shotgun (WGS) entry which is preliminary data.</text>
</comment>